<organism evidence="1 2">
    <name type="scientific">Heliocybe sulcata</name>
    <dbReference type="NCBI Taxonomy" id="5364"/>
    <lineage>
        <taxon>Eukaryota</taxon>
        <taxon>Fungi</taxon>
        <taxon>Dikarya</taxon>
        <taxon>Basidiomycota</taxon>
        <taxon>Agaricomycotina</taxon>
        <taxon>Agaricomycetes</taxon>
        <taxon>Gloeophyllales</taxon>
        <taxon>Gloeophyllaceae</taxon>
        <taxon>Heliocybe</taxon>
    </lineage>
</organism>
<accession>A0A5C3MM84</accession>
<dbReference type="Proteomes" id="UP000305948">
    <property type="component" value="Unassembled WGS sequence"/>
</dbReference>
<sequence>MLIHAVRDILVCTLILELSHEPMRWPWLLLLLAQRTFSSAERTLLETSSMFGSERKLATYLRTRCCTGHVFTSALRPALLIAIGEDSPRRRHRHHIRYRQGFAETSADAARDWPTVQDHLDLLHS</sequence>
<reference evidence="1 2" key="1">
    <citation type="journal article" date="2019" name="Nat. Ecol. Evol.">
        <title>Megaphylogeny resolves global patterns of mushroom evolution.</title>
        <authorList>
            <person name="Varga T."/>
            <person name="Krizsan K."/>
            <person name="Foldi C."/>
            <person name="Dima B."/>
            <person name="Sanchez-Garcia M."/>
            <person name="Sanchez-Ramirez S."/>
            <person name="Szollosi G.J."/>
            <person name="Szarkandi J.G."/>
            <person name="Papp V."/>
            <person name="Albert L."/>
            <person name="Andreopoulos W."/>
            <person name="Angelini C."/>
            <person name="Antonin V."/>
            <person name="Barry K.W."/>
            <person name="Bougher N.L."/>
            <person name="Buchanan P."/>
            <person name="Buyck B."/>
            <person name="Bense V."/>
            <person name="Catcheside P."/>
            <person name="Chovatia M."/>
            <person name="Cooper J."/>
            <person name="Damon W."/>
            <person name="Desjardin D."/>
            <person name="Finy P."/>
            <person name="Geml J."/>
            <person name="Haridas S."/>
            <person name="Hughes K."/>
            <person name="Justo A."/>
            <person name="Karasinski D."/>
            <person name="Kautmanova I."/>
            <person name="Kiss B."/>
            <person name="Kocsube S."/>
            <person name="Kotiranta H."/>
            <person name="LaButti K.M."/>
            <person name="Lechner B.E."/>
            <person name="Liimatainen K."/>
            <person name="Lipzen A."/>
            <person name="Lukacs Z."/>
            <person name="Mihaltcheva S."/>
            <person name="Morgado L.N."/>
            <person name="Niskanen T."/>
            <person name="Noordeloos M.E."/>
            <person name="Ohm R.A."/>
            <person name="Ortiz-Santana B."/>
            <person name="Ovrebo C."/>
            <person name="Racz N."/>
            <person name="Riley R."/>
            <person name="Savchenko A."/>
            <person name="Shiryaev A."/>
            <person name="Soop K."/>
            <person name="Spirin V."/>
            <person name="Szebenyi C."/>
            <person name="Tomsovsky M."/>
            <person name="Tulloss R.E."/>
            <person name="Uehling J."/>
            <person name="Grigoriev I.V."/>
            <person name="Vagvolgyi C."/>
            <person name="Papp T."/>
            <person name="Martin F.M."/>
            <person name="Miettinen O."/>
            <person name="Hibbett D.S."/>
            <person name="Nagy L.G."/>
        </authorList>
    </citation>
    <scope>NUCLEOTIDE SEQUENCE [LARGE SCALE GENOMIC DNA]</scope>
    <source>
        <strain evidence="1 2">OMC1185</strain>
    </source>
</reference>
<proteinExistence type="predicted"/>
<dbReference type="AlphaFoldDB" id="A0A5C3MM84"/>
<dbReference type="EMBL" id="ML213529">
    <property type="protein sequence ID" value="TFK46539.1"/>
    <property type="molecule type" value="Genomic_DNA"/>
</dbReference>
<name>A0A5C3MM84_9AGAM</name>
<keyword evidence="2" id="KW-1185">Reference proteome</keyword>
<evidence type="ECO:0000313" key="2">
    <source>
        <dbReference type="Proteomes" id="UP000305948"/>
    </source>
</evidence>
<gene>
    <name evidence="1" type="ORF">OE88DRAFT_1667557</name>
</gene>
<evidence type="ECO:0000313" key="1">
    <source>
        <dbReference type="EMBL" id="TFK46539.1"/>
    </source>
</evidence>
<protein>
    <submittedName>
        <fullName evidence="1">Uncharacterized protein</fullName>
    </submittedName>
</protein>